<evidence type="ECO:0000259" key="1">
    <source>
        <dbReference type="PROSITE" id="PS50878"/>
    </source>
</evidence>
<sequence>MISLDVESLFTSIPVHETIDLAIKTILEKKDNDQTFTKLEENDLRQLFELCVTNMPFRFYDQLYQQVEGVSMGSPLAPALADLFMTHIESKLQNYEFWDKIKTYYRYVDDTFIILNGKQNDADELLQYVNSLHPNIKFTCEKEINFEISFLD</sequence>
<name>A0A815Q396_9BILA</name>
<dbReference type="PANTHER" id="PTHR21301:SF10">
    <property type="entry name" value="REVERSE TRANSCRIPTASE DOMAIN-CONTAINING PROTEIN"/>
    <property type="match status" value="1"/>
</dbReference>
<feature type="non-terminal residue" evidence="2">
    <location>
        <position position="152"/>
    </location>
</feature>
<dbReference type="PANTHER" id="PTHR21301">
    <property type="entry name" value="REVERSE TRANSCRIPTASE"/>
    <property type="match status" value="1"/>
</dbReference>
<dbReference type="PROSITE" id="PS50878">
    <property type="entry name" value="RT_POL"/>
    <property type="match status" value="1"/>
</dbReference>
<dbReference type="Pfam" id="PF00078">
    <property type="entry name" value="RVT_1"/>
    <property type="match status" value="1"/>
</dbReference>
<organism evidence="2 3">
    <name type="scientific">Rotaria sordida</name>
    <dbReference type="NCBI Taxonomy" id="392033"/>
    <lineage>
        <taxon>Eukaryota</taxon>
        <taxon>Metazoa</taxon>
        <taxon>Spiralia</taxon>
        <taxon>Gnathifera</taxon>
        <taxon>Rotifera</taxon>
        <taxon>Eurotatoria</taxon>
        <taxon>Bdelloidea</taxon>
        <taxon>Philodinida</taxon>
        <taxon>Philodinidae</taxon>
        <taxon>Rotaria</taxon>
    </lineage>
</organism>
<feature type="domain" description="Reverse transcriptase" evidence="1">
    <location>
        <begin position="1"/>
        <end position="152"/>
    </location>
</feature>
<dbReference type="EMBL" id="CAJNOO010006863">
    <property type="protein sequence ID" value="CAF1456973.1"/>
    <property type="molecule type" value="Genomic_DNA"/>
</dbReference>
<comment type="caution">
    <text evidence="2">The sequence shown here is derived from an EMBL/GenBank/DDBJ whole genome shotgun (WGS) entry which is preliminary data.</text>
</comment>
<reference evidence="2" key="1">
    <citation type="submission" date="2021-02" db="EMBL/GenBank/DDBJ databases">
        <authorList>
            <person name="Nowell W R."/>
        </authorList>
    </citation>
    <scope>NUCLEOTIDE SEQUENCE</scope>
</reference>
<gene>
    <name evidence="2" type="ORF">RFH988_LOCUS37000</name>
</gene>
<evidence type="ECO:0000313" key="2">
    <source>
        <dbReference type="EMBL" id="CAF1456973.1"/>
    </source>
</evidence>
<dbReference type="OrthoDB" id="10018421at2759"/>
<dbReference type="Proteomes" id="UP000663882">
    <property type="component" value="Unassembled WGS sequence"/>
</dbReference>
<protein>
    <recommendedName>
        <fullName evidence="1">Reverse transcriptase domain-containing protein</fullName>
    </recommendedName>
</protein>
<dbReference type="AlphaFoldDB" id="A0A815Q396"/>
<dbReference type="InterPro" id="IPR000477">
    <property type="entry name" value="RT_dom"/>
</dbReference>
<accession>A0A815Q396</accession>
<evidence type="ECO:0000313" key="3">
    <source>
        <dbReference type="Proteomes" id="UP000663882"/>
    </source>
</evidence>
<proteinExistence type="predicted"/>